<protein>
    <recommendedName>
        <fullName evidence="1">HTH cro/C1-type domain-containing protein</fullName>
    </recommendedName>
</protein>
<dbReference type="SUPFAM" id="SSF47413">
    <property type="entry name" value="lambda repressor-like DNA-binding domains"/>
    <property type="match status" value="1"/>
</dbReference>
<proteinExistence type="predicted"/>
<evidence type="ECO:0000313" key="2">
    <source>
        <dbReference type="EMBL" id="PWE17393.1"/>
    </source>
</evidence>
<evidence type="ECO:0000313" key="3">
    <source>
        <dbReference type="Proteomes" id="UP000245168"/>
    </source>
</evidence>
<dbReference type="SMART" id="SM00530">
    <property type="entry name" value="HTH_XRE"/>
    <property type="match status" value="1"/>
</dbReference>
<name>A0A2U2BTR1_9PROT</name>
<comment type="caution">
    <text evidence="2">The sequence shown here is derived from an EMBL/GenBank/DDBJ whole genome shotgun (WGS) entry which is preliminary data.</text>
</comment>
<dbReference type="CDD" id="cd00093">
    <property type="entry name" value="HTH_XRE"/>
    <property type="match status" value="1"/>
</dbReference>
<organism evidence="2 3">
    <name type="scientific">Marinicauda salina</name>
    <dbReference type="NCBI Taxonomy" id="2135793"/>
    <lineage>
        <taxon>Bacteria</taxon>
        <taxon>Pseudomonadati</taxon>
        <taxon>Pseudomonadota</taxon>
        <taxon>Alphaproteobacteria</taxon>
        <taxon>Maricaulales</taxon>
        <taxon>Maricaulaceae</taxon>
        <taxon>Marinicauda</taxon>
    </lineage>
</organism>
<evidence type="ECO:0000259" key="1">
    <source>
        <dbReference type="PROSITE" id="PS50943"/>
    </source>
</evidence>
<dbReference type="InterPro" id="IPR010982">
    <property type="entry name" value="Lambda_DNA-bd_dom_sf"/>
</dbReference>
<accession>A0A2U2BTR1</accession>
<dbReference type="PROSITE" id="PS50943">
    <property type="entry name" value="HTH_CROC1"/>
    <property type="match status" value="1"/>
</dbReference>
<dbReference type="EMBL" id="QEXV01000003">
    <property type="protein sequence ID" value="PWE17393.1"/>
    <property type="molecule type" value="Genomic_DNA"/>
</dbReference>
<reference evidence="3" key="1">
    <citation type="submission" date="2018-05" db="EMBL/GenBank/DDBJ databases">
        <authorList>
            <person name="Liu B.-T."/>
        </authorList>
    </citation>
    <scope>NUCLEOTIDE SEQUENCE [LARGE SCALE GENOMIC DNA]</scope>
    <source>
        <strain evidence="3">WD6-1</strain>
    </source>
</reference>
<dbReference type="AlphaFoldDB" id="A0A2U2BTR1"/>
<dbReference type="Proteomes" id="UP000245168">
    <property type="component" value="Unassembled WGS sequence"/>
</dbReference>
<dbReference type="Gene3D" id="1.10.260.40">
    <property type="entry name" value="lambda repressor-like DNA-binding domains"/>
    <property type="match status" value="1"/>
</dbReference>
<dbReference type="GO" id="GO:0003677">
    <property type="term" value="F:DNA binding"/>
    <property type="evidence" value="ECO:0007669"/>
    <property type="project" value="InterPro"/>
</dbReference>
<feature type="domain" description="HTH cro/C1-type" evidence="1">
    <location>
        <begin position="30"/>
        <end position="76"/>
    </location>
</feature>
<dbReference type="Pfam" id="PF13560">
    <property type="entry name" value="HTH_31"/>
    <property type="match status" value="1"/>
</dbReference>
<sequence length="221" mass="25366">MAVCLPKSREPRRKRKGWKMRGNKDWGSMLRALRMRTHLKQDALAAHLDVSQSYISRLEGGYVRPSAALQEKIEQLCADPRNRPMFDDWRMTVRRAFDFSTIISRDGDTVIAIEFSRGFKDLGEPFSAVEAGVDLEGALSPDADVQFTRFNDFGLFAGEVSAIDTIWRQGAGERAICFQAMNTAVRDDWRRWHVHTSHRRISQSDYDARRRAGEETLVLEE</sequence>
<dbReference type="InterPro" id="IPR001387">
    <property type="entry name" value="Cro/C1-type_HTH"/>
</dbReference>
<gene>
    <name evidence="2" type="ORF">DDZ18_06835</name>
</gene>
<keyword evidence="3" id="KW-1185">Reference proteome</keyword>